<gene>
    <name evidence="1" type="ORF">DES41_111191</name>
</gene>
<accession>A0A368XE38</accession>
<evidence type="ECO:0000313" key="2">
    <source>
        <dbReference type="Proteomes" id="UP000252884"/>
    </source>
</evidence>
<sequence>MIEQTSTVGQRRPTGLTNDASVLAPNCKQCLAIIPHGKASCDNCSSTAPDTVAAPTRADMIVLLRKVHRLITEGQRSMLDDDVTPLVQDLTDEAIGLAKELELAAAMEAALVMLSECGWLVRDVREIPSVAKAKAIARDVVDDILLMRLTR</sequence>
<dbReference type="AlphaFoldDB" id="A0A368XE38"/>
<dbReference type="EMBL" id="QPJK01000011">
    <property type="protein sequence ID" value="RCW66233.1"/>
    <property type="molecule type" value="Genomic_DNA"/>
</dbReference>
<comment type="caution">
    <text evidence="1">The sequence shown here is derived from an EMBL/GenBank/DDBJ whole genome shotgun (WGS) entry which is preliminary data.</text>
</comment>
<keyword evidence="2" id="KW-1185">Reference proteome</keyword>
<dbReference type="RefSeq" id="WP_147283009.1">
    <property type="nucleotide sequence ID" value="NZ_QPJK01000011.1"/>
</dbReference>
<organism evidence="1 2">
    <name type="scientific">Pseudorhodoferax soli</name>
    <dbReference type="NCBI Taxonomy" id="545864"/>
    <lineage>
        <taxon>Bacteria</taxon>
        <taxon>Pseudomonadati</taxon>
        <taxon>Pseudomonadota</taxon>
        <taxon>Betaproteobacteria</taxon>
        <taxon>Burkholderiales</taxon>
        <taxon>Comamonadaceae</taxon>
    </lineage>
</organism>
<reference evidence="1 2" key="1">
    <citation type="submission" date="2018-07" db="EMBL/GenBank/DDBJ databases">
        <title>Genomic Encyclopedia of Type Strains, Phase IV (KMG-IV): sequencing the most valuable type-strain genomes for metagenomic binning, comparative biology and taxonomic classification.</title>
        <authorList>
            <person name="Goeker M."/>
        </authorList>
    </citation>
    <scope>NUCLEOTIDE SEQUENCE [LARGE SCALE GENOMIC DNA]</scope>
    <source>
        <strain evidence="1 2">DSM 21634</strain>
    </source>
</reference>
<name>A0A368XE38_9BURK</name>
<evidence type="ECO:0000313" key="1">
    <source>
        <dbReference type="EMBL" id="RCW66233.1"/>
    </source>
</evidence>
<dbReference type="Proteomes" id="UP000252884">
    <property type="component" value="Unassembled WGS sequence"/>
</dbReference>
<proteinExistence type="predicted"/>
<protein>
    <submittedName>
        <fullName evidence="1">Uncharacterized protein</fullName>
    </submittedName>
</protein>